<keyword evidence="2" id="KW-1185">Reference proteome</keyword>
<comment type="caution">
    <text evidence="1">The sequence shown here is derived from an EMBL/GenBank/DDBJ whole genome shotgun (WGS) entry which is preliminary data.</text>
</comment>
<dbReference type="Proteomes" id="UP001165082">
    <property type="component" value="Unassembled WGS sequence"/>
</dbReference>
<evidence type="ECO:0000313" key="1">
    <source>
        <dbReference type="EMBL" id="GMH47601.1"/>
    </source>
</evidence>
<sequence>MITETMKIMAVKMLNEGNYRSSMLLFQDMHTFLQTSPSYPSLHPSDLLSTSNYLASALMTSSPTSLKTALHDTSPIVLTNCYALSSPSPPPPP</sequence>
<dbReference type="EMBL" id="BRXZ01001843">
    <property type="protein sequence ID" value="GMH47601.1"/>
    <property type="molecule type" value="Genomic_DNA"/>
</dbReference>
<reference evidence="1" key="1">
    <citation type="submission" date="2022-07" db="EMBL/GenBank/DDBJ databases">
        <title>Genome analysis of Parmales, a sister group of diatoms, reveals the evolutionary specialization of diatoms from phago-mixotrophs to photoautotrophs.</title>
        <authorList>
            <person name="Ban H."/>
            <person name="Sato S."/>
            <person name="Yoshikawa S."/>
            <person name="Kazumasa Y."/>
            <person name="Nakamura Y."/>
            <person name="Ichinomiya M."/>
            <person name="Saitoh K."/>
            <person name="Sato N."/>
            <person name="Blanc-Mathieu R."/>
            <person name="Endo H."/>
            <person name="Kuwata A."/>
            <person name="Ogata H."/>
        </authorList>
    </citation>
    <scope>NUCLEOTIDE SEQUENCE</scope>
</reference>
<gene>
    <name evidence="1" type="ORF">TrRE_jg12223</name>
</gene>
<name>A0A9W6Z8P4_9STRA</name>
<feature type="non-terminal residue" evidence="1">
    <location>
        <position position="1"/>
    </location>
</feature>
<organism evidence="1 2">
    <name type="scientific">Triparma retinervis</name>
    <dbReference type="NCBI Taxonomy" id="2557542"/>
    <lineage>
        <taxon>Eukaryota</taxon>
        <taxon>Sar</taxon>
        <taxon>Stramenopiles</taxon>
        <taxon>Ochrophyta</taxon>
        <taxon>Bolidophyceae</taxon>
        <taxon>Parmales</taxon>
        <taxon>Triparmaceae</taxon>
        <taxon>Triparma</taxon>
    </lineage>
</organism>
<dbReference type="AlphaFoldDB" id="A0A9W6Z8P4"/>
<evidence type="ECO:0000313" key="2">
    <source>
        <dbReference type="Proteomes" id="UP001165082"/>
    </source>
</evidence>
<proteinExistence type="predicted"/>
<accession>A0A9W6Z8P4</accession>
<protein>
    <submittedName>
        <fullName evidence="1">Uncharacterized protein</fullName>
    </submittedName>
</protein>